<comment type="caution">
    <text evidence="8">The sequence shown here is derived from an EMBL/GenBank/DDBJ whole genome shotgun (WGS) entry which is preliminary data.</text>
</comment>
<accession>A0A2A2WT05</accession>
<proteinExistence type="inferred from homology"/>
<dbReference type="EMBL" id="NTGA01000006">
    <property type="protein sequence ID" value="PAY24352.1"/>
    <property type="molecule type" value="Genomic_DNA"/>
</dbReference>
<keyword evidence="4 7" id="KW-0808">Transferase</keyword>
<dbReference type="PANTHER" id="PTHR12001:SF85">
    <property type="entry name" value="SHORT CHAIN ISOPRENYL DIPHOSPHATE SYNTHASE"/>
    <property type="match status" value="1"/>
</dbReference>
<dbReference type="AlphaFoldDB" id="A0A2A2WT05"/>
<dbReference type="Gene3D" id="1.10.600.10">
    <property type="entry name" value="Farnesyl Diphosphate Synthase"/>
    <property type="match status" value="1"/>
</dbReference>
<dbReference type="SUPFAM" id="SSF48576">
    <property type="entry name" value="Terpenoid synthases"/>
    <property type="match status" value="1"/>
</dbReference>
<dbReference type="RefSeq" id="WP_095717349.1">
    <property type="nucleotide sequence ID" value="NZ_NTGA01000006.1"/>
</dbReference>
<evidence type="ECO:0000256" key="7">
    <source>
        <dbReference type="RuleBase" id="RU004466"/>
    </source>
</evidence>
<dbReference type="SFLD" id="SFLDS00005">
    <property type="entry name" value="Isoprenoid_Synthase_Type_I"/>
    <property type="match status" value="1"/>
</dbReference>
<dbReference type="PROSITE" id="PS00444">
    <property type="entry name" value="POLYPRENYL_SYNTHASE_2"/>
    <property type="match status" value="1"/>
</dbReference>
<dbReference type="GO" id="GO:0046872">
    <property type="term" value="F:metal ion binding"/>
    <property type="evidence" value="ECO:0007669"/>
    <property type="project" value="UniProtKB-KW"/>
</dbReference>
<comment type="pathway">
    <text evidence="2">Isoprenoid biosynthesis.</text>
</comment>
<dbReference type="InterPro" id="IPR000092">
    <property type="entry name" value="Polyprenyl_synt"/>
</dbReference>
<evidence type="ECO:0000256" key="2">
    <source>
        <dbReference type="ARBA" id="ARBA00005128"/>
    </source>
</evidence>
<dbReference type="InterPro" id="IPR033749">
    <property type="entry name" value="Polyprenyl_synt_CS"/>
</dbReference>
<dbReference type="InterPro" id="IPR008949">
    <property type="entry name" value="Isoprenoid_synthase_dom_sf"/>
</dbReference>
<organism evidence="8 9">
    <name type="scientific">Dietzia natronolimnaea</name>
    <dbReference type="NCBI Taxonomy" id="161920"/>
    <lineage>
        <taxon>Bacteria</taxon>
        <taxon>Bacillati</taxon>
        <taxon>Actinomycetota</taxon>
        <taxon>Actinomycetes</taxon>
        <taxon>Mycobacteriales</taxon>
        <taxon>Dietziaceae</taxon>
        <taxon>Dietzia</taxon>
    </lineage>
</organism>
<comment type="cofactor">
    <cofactor evidence="1">
        <name>Mg(2+)</name>
        <dbReference type="ChEBI" id="CHEBI:18420"/>
    </cofactor>
</comment>
<dbReference type="GO" id="GO:0008299">
    <property type="term" value="P:isoprenoid biosynthetic process"/>
    <property type="evidence" value="ECO:0007669"/>
    <property type="project" value="InterPro"/>
</dbReference>
<keyword evidence="5" id="KW-0479">Metal-binding</keyword>
<evidence type="ECO:0000256" key="6">
    <source>
        <dbReference type="ARBA" id="ARBA00022842"/>
    </source>
</evidence>
<dbReference type="PROSITE" id="PS00723">
    <property type="entry name" value="POLYPRENYL_SYNTHASE_1"/>
    <property type="match status" value="1"/>
</dbReference>
<dbReference type="PANTHER" id="PTHR12001">
    <property type="entry name" value="GERANYLGERANYL PYROPHOSPHATE SYNTHASE"/>
    <property type="match status" value="1"/>
</dbReference>
<dbReference type="GO" id="GO:0004659">
    <property type="term" value="F:prenyltransferase activity"/>
    <property type="evidence" value="ECO:0007669"/>
    <property type="project" value="InterPro"/>
</dbReference>
<evidence type="ECO:0000256" key="4">
    <source>
        <dbReference type="ARBA" id="ARBA00022679"/>
    </source>
</evidence>
<evidence type="ECO:0000313" key="8">
    <source>
        <dbReference type="EMBL" id="PAY24352.1"/>
    </source>
</evidence>
<keyword evidence="6" id="KW-0460">Magnesium</keyword>
<evidence type="ECO:0000256" key="5">
    <source>
        <dbReference type="ARBA" id="ARBA00022723"/>
    </source>
</evidence>
<evidence type="ECO:0000256" key="1">
    <source>
        <dbReference type="ARBA" id="ARBA00001946"/>
    </source>
</evidence>
<evidence type="ECO:0000313" key="9">
    <source>
        <dbReference type="Proteomes" id="UP000218810"/>
    </source>
</evidence>
<gene>
    <name evidence="8" type="ORF">CEY15_03610</name>
</gene>
<dbReference type="Proteomes" id="UP000218810">
    <property type="component" value="Unassembled WGS sequence"/>
</dbReference>
<keyword evidence="9" id="KW-1185">Reference proteome</keyword>
<evidence type="ECO:0000256" key="3">
    <source>
        <dbReference type="ARBA" id="ARBA00006706"/>
    </source>
</evidence>
<dbReference type="SFLD" id="SFLDG01017">
    <property type="entry name" value="Polyprenyl_Transferase_Like"/>
    <property type="match status" value="1"/>
</dbReference>
<name>A0A2A2WT05_9ACTN</name>
<protein>
    <submittedName>
        <fullName evidence="8">Geranylgeranyl pyrophosphate synthase</fullName>
    </submittedName>
</protein>
<comment type="similarity">
    <text evidence="3 7">Belongs to the FPP/GGPP synthase family.</text>
</comment>
<dbReference type="CDD" id="cd00685">
    <property type="entry name" value="Trans_IPPS_HT"/>
    <property type="match status" value="1"/>
</dbReference>
<dbReference type="Pfam" id="PF00348">
    <property type="entry name" value="polyprenyl_synt"/>
    <property type="match status" value="1"/>
</dbReference>
<sequence length="359" mass="38110">MVTVVTATRPDDAERVLGALRRHLDERRRVVSGVDDRVDALAGRLSDFVLNGGKRIRPRFGLAGWSAASPADATVPDEILTACAALELIQACALIHDDIVDASDTRRGRPTVHRSIEAAHRDLGWSGDPARYGVSQAILVGDLALAWADEMFVTSGVDPAALGRALEPWYAMKTEVLSGQMLDILAESSGATDEETPARVNRFKTAAYTVERPLHIGAALAGAAPDTVTALREFGVAVGQAFQLRDDMLGVFGDPEVTGKPSGDDLREGKRTLLLARGTALATAGEADFLLSVLGTDLAPAELERARRILVDCGAVASVEAEIDTFTVRALDAIGSDAVSEHGRVTLRALAEAATRRRS</sequence>
<dbReference type="OrthoDB" id="4497239at2"/>
<reference evidence="9" key="1">
    <citation type="submission" date="2017-09" db="EMBL/GenBank/DDBJ databases">
        <authorList>
            <person name="Zhang Y."/>
            <person name="Huang X."/>
            <person name="Liu J."/>
            <person name="Lu L."/>
            <person name="Peng K."/>
        </authorList>
    </citation>
    <scope>NUCLEOTIDE SEQUENCE [LARGE SCALE GENOMIC DNA]</scope>
    <source>
        <strain evidence="9">S-XJ-1</strain>
    </source>
</reference>